<dbReference type="RefSeq" id="WP_380696606.1">
    <property type="nucleotide sequence ID" value="NZ_JBHRYR010000003.1"/>
</dbReference>
<name>A0ABV7ZYX0_9GAMM</name>
<dbReference type="InterPro" id="IPR018389">
    <property type="entry name" value="DctP_fam"/>
</dbReference>
<dbReference type="PANTHER" id="PTHR33376">
    <property type="match status" value="1"/>
</dbReference>
<accession>A0ABV7ZYX0</accession>
<dbReference type="Proteomes" id="UP001595617">
    <property type="component" value="Unassembled WGS sequence"/>
</dbReference>
<proteinExistence type="predicted"/>
<evidence type="ECO:0000256" key="2">
    <source>
        <dbReference type="SAM" id="SignalP"/>
    </source>
</evidence>
<keyword evidence="1 2" id="KW-0732">Signal</keyword>
<dbReference type="InterPro" id="IPR038404">
    <property type="entry name" value="TRAP_DctP_sf"/>
</dbReference>
<evidence type="ECO:0000313" key="4">
    <source>
        <dbReference type="Proteomes" id="UP001595617"/>
    </source>
</evidence>
<dbReference type="CDD" id="cd13670">
    <property type="entry name" value="PBP2_TRAP_Tp0957_like"/>
    <property type="match status" value="1"/>
</dbReference>
<comment type="caution">
    <text evidence="3">The sequence shown here is derived from an EMBL/GenBank/DDBJ whole genome shotgun (WGS) entry which is preliminary data.</text>
</comment>
<dbReference type="Gene3D" id="3.40.190.170">
    <property type="entry name" value="Bacterial extracellular solute-binding protein, family 7"/>
    <property type="match status" value="1"/>
</dbReference>
<dbReference type="Pfam" id="PF03480">
    <property type="entry name" value="DctP"/>
    <property type="match status" value="1"/>
</dbReference>
<reference evidence="4" key="1">
    <citation type="journal article" date="2019" name="Int. J. Syst. Evol. Microbiol.">
        <title>The Global Catalogue of Microorganisms (GCM) 10K type strain sequencing project: providing services to taxonomists for standard genome sequencing and annotation.</title>
        <authorList>
            <consortium name="The Broad Institute Genomics Platform"/>
            <consortium name="The Broad Institute Genome Sequencing Center for Infectious Disease"/>
            <person name="Wu L."/>
            <person name="Ma J."/>
        </authorList>
    </citation>
    <scope>NUCLEOTIDE SEQUENCE [LARGE SCALE GENOMIC DNA]</scope>
    <source>
        <strain evidence="4">IBRC 10765</strain>
    </source>
</reference>
<feature type="chain" id="PRO_5045573453" evidence="2">
    <location>
        <begin position="21"/>
        <end position="331"/>
    </location>
</feature>
<gene>
    <name evidence="3" type="primary">dctP</name>
    <name evidence="3" type="ORF">ACFOOG_11430</name>
</gene>
<feature type="signal peptide" evidence="2">
    <location>
        <begin position="1"/>
        <end position="20"/>
    </location>
</feature>
<dbReference type="EMBL" id="JBHRYR010000003">
    <property type="protein sequence ID" value="MFC3853445.1"/>
    <property type="molecule type" value="Genomic_DNA"/>
</dbReference>
<protein>
    <submittedName>
        <fullName evidence="3">TRAP transporter substrate-binding protein DctP</fullName>
    </submittedName>
</protein>
<keyword evidence="4" id="KW-1185">Reference proteome</keyword>
<organism evidence="3 4">
    <name type="scientific">Saccharospirillum mangrovi</name>
    <dbReference type="NCBI Taxonomy" id="2161747"/>
    <lineage>
        <taxon>Bacteria</taxon>
        <taxon>Pseudomonadati</taxon>
        <taxon>Pseudomonadota</taxon>
        <taxon>Gammaproteobacteria</taxon>
        <taxon>Oceanospirillales</taxon>
        <taxon>Saccharospirillaceae</taxon>
        <taxon>Saccharospirillum</taxon>
    </lineage>
</organism>
<evidence type="ECO:0000313" key="3">
    <source>
        <dbReference type="EMBL" id="MFC3853445.1"/>
    </source>
</evidence>
<evidence type="ECO:0000256" key="1">
    <source>
        <dbReference type="ARBA" id="ARBA00022729"/>
    </source>
</evidence>
<dbReference type="PANTHER" id="PTHR33376:SF4">
    <property type="entry name" value="SIALIC ACID-BINDING PERIPLASMIC PROTEIN SIAP"/>
    <property type="match status" value="1"/>
</dbReference>
<dbReference type="NCBIfam" id="NF037995">
    <property type="entry name" value="TRAP_S1"/>
    <property type="match status" value="1"/>
</dbReference>
<sequence>MVTYRWLGALLAAVSLSVNAMEFKVSTLYPDGTAEVNALKRASSQIQAATDGRVSIRVYPGGVMGDDQSVERRIRIGQLHGALVQTGALSAVFPDIQVMNAPFAFGNYEEVDAVRAVLDDDLRQALKERGYHTFGFVDGGFAYVMSRSPVATVDTLKQQKLWLPANDPFSEKVARSFGLSPIILGISEVLTALQTGTIDAIISPPAAALTLQWFARVNHVTDLPLIYTYGTLYLHDRHFSRLSADDQAIVTRILEQAFAELDQNSRANNRSAYAALINQGIEEVRLSAEQTDAIRSNAQAAYRILVDTGEFTQPWLDRFLMALADHRQANP</sequence>